<reference evidence="1 2" key="1">
    <citation type="journal article" date="2019" name="Environ. Microbiol.">
        <title>Species interactions and distinct microbial communities in high Arctic permafrost affected cryosols are associated with the CH4 and CO2 gas fluxes.</title>
        <authorList>
            <person name="Altshuler I."/>
            <person name="Hamel J."/>
            <person name="Turney S."/>
            <person name="Magnuson E."/>
            <person name="Levesque R."/>
            <person name="Greer C."/>
            <person name="Whyte L.G."/>
        </authorList>
    </citation>
    <scope>NUCLEOTIDE SEQUENCE [LARGE SCALE GENOMIC DNA]</scope>
    <source>
        <strain evidence="1 2">S06.C</strain>
    </source>
</reference>
<evidence type="ECO:0000313" key="2">
    <source>
        <dbReference type="Proteomes" id="UP000319212"/>
    </source>
</evidence>
<sequence>MLMTITNKRGKVFYRTKDRLFDLFDNLMAWWSPATRTVYLSISSKGADWKRWDDHNLLAVESLIRYDFNFDGCSVKVERLTASARALPCTEPFQWRLRIRDTAR</sequence>
<comment type="caution">
    <text evidence="1">The sequence shown here is derived from an EMBL/GenBank/DDBJ whole genome shotgun (WGS) entry which is preliminary data.</text>
</comment>
<dbReference type="EMBL" id="RCZI01000010">
    <property type="protein sequence ID" value="TPG23457.1"/>
    <property type="molecule type" value="Genomic_DNA"/>
</dbReference>
<gene>
    <name evidence="1" type="ORF">EAH82_20550</name>
</gene>
<organism evidence="1 2">
    <name type="scientific">Variovorax guangxiensis</name>
    <dbReference type="NCBI Taxonomy" id="1775474"/>
    <lineage>
        <taxon>Bacteria</taxon>
        <taxon>Pseudomonadati</taxon>
        <taxon>Pseudomonadota</taxon>
        <taxon>Betaproteobacteria</taxon>
        <taxon>Burkholderiales</taxon>
        <taxon>Comamonadaceae</taxon>
        <taxon>Variovorax</taxon>
    </lineage>
</organism>
<name>A0A502DCR4_9BURK</name>
<dbReference type="AlphaFoldDB" id="A0A502DCR4"/>
<dbReference type="Proteomes" id="UP000319212">
    <property type="component" value="Unassembled WGS sequence"/>
</dbReference>
<evidence type="ECO:0000313" key="1">
    <source>
        <dbReference type="EMBL" id="TPG23457.1"/>
    </source>
</evidence>
<accession>A0A502DCR4</accession>
<proteinExistence type="predicted"/>
<protein>
    <submittedName>
        <fullName evidence="1">Uncharacterized protein</fullName>
    </submittedName>
</protein>